<evidence type="ECO:0000256" key="1">
    <source>
        <dbReference type="ARBA" id="ARBA00006226"/>
    </source>
</evidence>
<dbReference type="InterPro" id="IPR007712">
    <property type="entry name" value="RelE/ParE_toxin"/>
</dbReference>
<evidence type="ECO:0000313" key="4">
    <source>
        <dbReference type="Proteomes" id="UP000249393"/>
    </source>
</evidence>
<gene>
    <name evidence="3" type="ORF">DI526_16885</name>
</gene>
<dbReference type="PANTHER" id="PTHR33755">
    <property type="entry name" value="TOXIN PARE1-RELATED"/>
    <property type="match status" value="1"/>
</dbReference>
<dbReference type="Gene3D" id="3.30.2310.20">
    <property type="entry name" value="RelE-like"/>
    <property type="match status" value="1"/>
</dbReference>
<dbReference type="PANTHER" id="PTHR33755:SF6">
    <property type="entry name" value="PLASMID STABILIZATION SYSTEM PROTEIN"/>
    <property type="match status" value="1"/>
</dbReference>
<evidence type="ECO:0000313" key="3">
    <source>
        <dbReference type="EMBL" id="PZR32379.1"/>
    </source>
</evidence>
<keyword evidence="2" id="KW-1277">Toxin-antitoxin system</keyword>
<accession>A0A2W5UX69</accession>
<dbReference type="InterPro" id="IPR051803">
    <property type="entry name" value="TA_system_RelE-like_toxin"/>
</dbReference>
<dbReference type="InterPro" id="IPR035093">
    <property type="entry name" value="RelE/ParE_toxin_dom_sf"/>
</dbReference>
<evidence type="ECO:0000256" key="2">
    <source>
        <dbReference type="ARBA" id="ARBA00022649"/>
    </source>
</evidence>
<dbReference type="EMBL" id="QFQZ01000062">
    <property type="protein sequence ID" value="PZR32379.1"/>
    <property type="molecule type" value="Genomic_DNA"/>
</dbReference>
<comment type="caution">
    <text evidence="3">The sequence shown here is derived from an EMBL/GenBank/DDBJ whole genome shotgun (WGS) entry which is preliminary data.</text>
</comment>
<proteinExistence type="inferred from homology"/>
<dbReference type="AlphaFoldDB" id="A0A2W5UX69"/>
<comment type="similarity">
    <text evidence="1">Belongs to the RelE toxin family.</text>
</comment>
<dbReference type="RefSeq" id="WP_304280559.1">
    <property type="nucleotide sequence ID" value="NZ_QFQZ01000062.1"/>
</dbReference>
<sequence length="91" mass="10571">MKRQLVISAEAQRDLLRIRDYIADDNPSRAETYLDELLARCVAIADFPFAAPETLRRPGWRAAPYGFYVIFYTVTERRVRIRAVKHSATLK</sequence>
<protein>
    <submittedName>
        <fullName evidence="3">Addiction module toxin RelE</fullName>
    </submittedName>
</protein>
<reference evidence="3 4" key="1">
    <citation type="submission" date="2017-08" db="EMBL/GenBank/DDBJ databases">
        <title>Infants hospitalized years apart are colonized by the same room-sourced microbial strains.</title>
        <authorList>
            <person name="Brooks B."/>
            <person name="Olm M.R."/>
            <person name="Firek B.A."/>
            <person name="Baker R."/>
            <person name="Thomas B.C."/>
            <person name="Morowitz M.J."/>
            <person name="Banfield J.F."/>
        </authorList>
    </citation>
    <scope>NUCLEOTIDE SEQUENCE [LARGE SCALE GENOMIC DNA]</scope>
    <source>
        <strain evidence="3">S2_003_000_R2_4</strain>
    </source>
</reference>
<dbReference type="Pfam" id="PF05016">
    <property type="entry name" value="ParE_toxin"/>
    <property type="match status" value="1"/>
</dbReference>
<organism evidence="3 4">
    <name type="scientific">Caulobacter segnis</name>
    <dbReference type="NCBI Taxonomy" id="88688"/>
    <lineage>
        <taxon>Bacteria</taxon>
        <taxon>Pseudomonadati</taxon>
        <taxon>Pseudomonadota</taxon>
        <taxon>Alphaproteobacteria</taxon>
        <taxon>Caulobacterales</taxon>
        <taxon>Caulobacteraceae</taxon>
        <taxon>Caulobacter</taxon>
    </lineage>
</organism>
<name>A0A2W5UX69_9CAUL</name>
<dbReference type="Proteomes" id="UP000249393">
    <property type="component" value="Unassembled WGS sequence"/>
</dbReference>